<keyword evidence="10" id="KW-1185">Reference proteome</keyword>
<feature type="signal peptide" evidence="8">
    <location>
        <begin position="1"/>
        <end position="25"/>
    </location>
</feature>
<dbReference type="GO" id="GO:0005506">
    <property type="term" value="F:iron ion binding"/>
    <property type="evidence" value="ECO:0007669"/>
    <property type="project" value="InterPro"/>
</dbReference>
<reference evidence="9 10" key="1">
    <citation type="journal article" date="2023" name="PLoS ONE">
        <title>Cytospora paraplurivora sp. nov. isolated from orchards with fruit tree decline syndrome in Ontario, Canada.</title>
        <authorList>
            <person name="Ilyukhin E."/>
            <person name="Nguyen H.D.T."/>
            <person name="Castle A.J."/>
            <person name="Ellouze W."/>
        </authorList>
    </citation>
    <scope>NUCLEOTIDE SEQUENCE [LARGE SCALE GENOMIC DNA]</scope>
    <source>
        <strain evidence="9 10">FDS-564</strain>
    </source>
</reference>
<evidence type="ECO:0000256" key="4">
    <source>
        <dbReference type="ARBA" id="ARBA00022723"/>
    </source>
</evidence>
<feature type="binding site" description="axial binding residue" evidence="7">
    <location>
        <position position="300"/>
    </location>
    <ligand>
        <name>heme</name>
        <dbReference type="ChEBI" id="CHEBI:30413"/>
    </ligand>
    <ligandPart>
        <name>Fe</name>
        <dbReference type="ChEBI" id="CHEBI:18248"/>
    </ligandPart>
</feature>
<proteinExistence type="inferred from homology"/>
<dbReference type="Proteomes" id="UP001320245">
    <property type="component" value="Unassembled WGS sequence"/>
</dbReference>
<keyword evidence="3 7" id="KW-0349">Heme</keyword>
<comment type="caution">
    <text evidence="9">The sequence shown here is derived from an EMBL/GenBank/DDBJ whole genome shotgun (WGS) entry which is preliminary data.</text>
</comment>
<keyword evidence="6" id="KW-0503">Monooxygenase</keyword>
<keyword evidence="4 7" id="KW-0479">Metal-binding</keyword>
<comment type="cofactor">
    <cofactor evidence="1 7">
        <name>heme</name>
        <dbReference type="ChEBI" id="CHEBI:30413"/>
    </cofactor>
</comment>
<evidence type="ECO:0000256" key="2">
    <source>
        <dbReference type="ARBA" id="ARBA00010617"/>
    </source>
</evidence>
<sequence length="355" mass="39477">MVSFALAYLIWTIVCLEINVHKARALDVPVVRIPVDPVNFSNSAVRLGPVWALATPVTFYLQIAEPDGIGELFSRRSDSIRPVKNYRWDDWERHRKALAAPFNESVMRFVWGESLRQATAMLRSWTGATRRVAGIPSVQKGTRTLSLNVLAATEFRKSYDSHGSADPAAQDEAGSYRNDLQTVLDNAILIMPIPPGSGAFVRALDVHERELVAQPTSKESKDGIKVGEQTLVVPPGVGTSPNLLAMHTHPKYWKDPFEWKPARWIVAGRRPESDSVMPGEQLWTPVAHTYFPWSDGPQNCPGAKFSKAEAVAVLACLFRAHRLGIKKEPGEGEEVARNRITGCINDVHQEILLRM</sequence>
<evidence type="ECO:0000256" key="6">
    <source>
        <dbReference type="ARBA" id="ARBA00023033"/>
    </source>
</evidence>
<organism evidence="9 10">
    <name type="scientific">Cytospora paraplurivora</name>
    <dbReference type="NCBI Taxonomy" id="2898453"/>
    <lineage>
        <taxon>Eukaryota</taxon>
        <taxon>Fungi</taxon>
        <taxon>Dikarya</taxon>
        <taxon>Ascomycota</taxon>
        <taxon>Pezizomycotina</taxon>
        <taxon>Sordariomycetes</taxon>
        <taxon>Sordariomycetidae</taxon>
        <taxon>Diaporthales</taxon>
        <taxon>Cytosporaceae</taxon>
        <taxon>Cytospora</taxon>
    </lineage>
</organism>
<keyword evidence="5 7" id="KW-0408">Iron</keyword>
<comment type="similarity">
    <text evidence="2">Belongs to the cytochrome P450 family.</text>
</comment>
<evidence type="ECO:0000256" key="7">
    <source>
        <dbReference type="PIRSR" id="PIRSR602403-1"/>
    </source>
</evidence>
<dbReference type="Pfam" id="PF00067">
    <property type="entry name" value="p450"/>
    <property type="match status" value="1"/>
</dbReference>
<evidence type="ECO:0000256" key="5">
    <source>
        <dbReference type="ARBA" id="ARBA00023004"/>
    </source>
</evidence>
<keyword evidence="6" id="KW-0560">Oxidoreductase</keyword>
<dbReference type="GO" id="GO:0016705">
    <property type="term" value="F:oxidoreductase activity, acting on paired donors, with incorporation or reduction of molecular oxygen"/>
    <property type="evidence" value="ECO:0007669"/>
    <property type="project" value="InterPro"/>
</dbReference>
<gene>
    <name evidence="9" type="ORF">SLS53_003283</name>
</gene>
<dbReference type="GO" id="GO:0004497">
    <property type="term" value="F:monooxygenase activity"/>
    <property type="evidence" value="ECO:0007669"/>
    <property type="project" value="UniProtKB-KW"/>
</dbReference>
<name>A0AAN9UCF5_9PEZI</name>
<keyword evidence="8" id="KW-0732">Signal</keyword>
<dbReference type="PANTHER" id="PTHR24305">
    <property type="entry name" value="CYTOCHROME P450"/>
    <property type="match status" value="1"/>
</dbReference>
<dbReference type="GO" id="GO:0020037">
    <property type="term" value="F:heme binding"/>
    <property type="evidence" value="ECO:0007669"/>
    <property type="project" value="InterPro"/>
</dbReference>
<evidence type="ECO:0000313" key="10">
    <source>
        <dbReference type="Proteomes" id="UP001320245"/>
    </source>
</evidence>
<evidence type="ECO:0000313" key="9">
    <source>
        <dbReference type="EMBL" id="KAK7745048.1"/>
    </source>
</evidence>
<dbReference type="Gene3D" id="1.10.630.10">
    <property type="entry name" value="Cytochrome P450"/>
    <property type="match status" value="2"/>
</dbReference>
<evidence type="ECO:0000256" key="1">
    <source>
        <dbReference type="ARBA" id="ARBA00001971"/>
    </source>
</evidence>
<evidence type="ECO:0000256" key="3">
    <source>
        <dbReference type="ARBA" id="ARBA00022617"/>
    </source>
</evidence>
<dbReference type="PRINTS" id="PR00465">
    <property type="entry name" value="EP450IV"/>
</dbReference>
<dbReference type="SUPFAM" id="SSF48264">
    <property type="entry name" value="Cytochrome P450"/>
    <property type="match status" value="1"/>
</dbReference>
<dbReference type="InterPro" id="IPR001128">
    <property type="entry name" value="Cyt_P450"/>
</dbReference>
<accession>A0AAN9UCF5</accession>
<feature type="chain" id="PRO_5042982813" description="Cytochrome P450" evidence="8">
    <location>
        <begin position="26"/>
        <end position="355"/>
    </location>
</feature>
<dbReference type="InterPro" id="IPR002403">
    <property type="entry name" value="Cyt_P450_E_grp-IV"/>
</dbReference>
<dbReference type="InterPro" id="IPR036396">
    <property type="entry name" value="Cyt_P450_sf"/>
</dbReference>
<dbReference type="InterPro" id="IPR050121">
    <property type="entry name" value="Cytochrome_P450_monoxygenase"/>
</dbReference>
<evidence type="ECO:0008006" key="11">
    <source>
        <dbReference type="Google" id="ProtNLM"/>
    </source>
</evidence>
<dbReference type="AlphaFoldDB" id="A0AAN9UCF5"/>
<evidence type="ECO:0000256" key="8">
    <source>
        <dbReference type="SAM" id="SignalP"/>
    </source>
</evidence>
<dbReference type="EMBL" id="JAJSPL020000009">
    <property type="protein sequence ID" value="KAK7745048.1"/>
    <property type="molecule type" value="Genomic_DNA"/>
</dbReference>
<protein>
    <recommendedName>
        <fullName evidence="11">Cytochrome P450</fullName>
    </recommendedName>
</protein>
<dbReference type="PANTHER" id="PTHR24305:SF166">
    <property type="entry name" value="CYTOCHROME P450 12A4, MITOCHONDRIAL-RELATED"/>
    <property type="match status" value="1"/>
</dbReference>